<accession>A0A8T9CN00</accession>
<dbReference type="InterPro" id="IPR020846">
    <property type="entry name" value="MFS_dom"/>
</dbReference>
<organism evidence="9 10">
    <name type="scientific">Lachnellula suecica</name>
    <dbReference type="NCBI Taxonomy" id="602035"/>
    <lineage>
        <taxon>Eukaryota</taxon>
        <taxon>Fungi</taxon>
        <taxon>Dikarya</taxon>
        <taxon>Ascomycota</taxon>
        <taxon>Pezizomycotina</taxon>
        <taxon>Leotiomycetes</taxon>
        <taxon>Helotiales</taxon>
        <taxon>Lachnaceae</taxon>
        <taxon>Lachnellula</taxon>
    </lineage>
</organism>
<feature type="domain" description="Major facilitator superfamily (MFS) profile" evidence="8">
    <location>
        <begin position="84"/>
        <end position="513"/>
    </location>
</feature>
<dbReference type="InterPro" id="IPR011701">
    <property type="entry name" value="MFS"/>
</dbReference>
<name>A0A8T9CN00_9HELO</name>
<dbReference type="EMBL" id="QGMK01000121">
    <property type="protein sequence ID" value="TVY84063.1"/>
    <property type="molecule type" value="Genomic_DNA"/>
</dbReference>
<evidence type="ECO:0000256" key="2">
    <source>
        <dbReference type="ARBA" id="ARBA00008335"/>
    </source>
</evidence>
<dbReference type="CDD" id="cd17323">
    <property type="entry name" value="MFS_Tpo1_MDR_like"/>
    <property type="match status" value="1"/>
</dbReference>
<feature type="transmembrane region" description="Helical" evidence="7">
    <location>
        <begin position="119"/>
        <end position="139"/>
    </location>
</feature>
<feature type="transmembrane region" description="Helical" evidence="7">
    <location>
        <begin position="353"/>
        <end position="373"/>
    </location>
</feature>
<feature type="transmembrane region" description="Helical" evidence="7">
    <location>
        <begin position="176"/>
        <end position="195"/>
    </location>
</feature>
<keyword evidence="4 7" id="KW-1133">Transmembrane helix</keyword>
<dbReference type="GO" id="GO:0042908">
    <property type="term" value="P:xenobiotic transport"/>
    <property type="evidence" value="ECO:0007669"/>
    <property type="project" value="UniProtKB-ARBA"/>
</dbReference>
<evidence type="ECO:0000313" key="10">
    <source>
        <dbReference type="Proteomes" id="UP000469558"/>
    </source>
</evidence>
<feature type="transmembrane region" description="Helical" evidence="7">
    <location>
        <begin position="84"/>
        <end position="107"/>
    </location>
</feature>
<comment type="subcellular location">
    <subcellularLocation>
        <location evidence="1">Membrane</location>
        <topology evidence="1">Multi-pass membrane protein</topology>
    </subcellularLocation>
</comment>
<dbReference type="GO" id="GO:0140115">
    <property type="term" value="P:export across plasma membrane"/>
    <property type="evidence" value="ECO:0007669"/>
    <property type="project" value="UniProtKB-ARBA"/>
</dbReference>
<dbReference type="PANTHER" id="PTHR23502:SF68">
    <property type="entry name" value="MULTIDRUG TRANSPORTER, PUTATIVE (AFU_ORTHOLOGUE AFUA_3G01120)-RELATED"/>
    <property type="match status" value="1"/>
</dbReference>
<evidence type="ECO:0000256" key="4">
    <source>
        <dbReference type="ARBA" id="ARBA00022989"/>
    </source>
</evidence>
<sequence length="521" mass="56914">MSEFKESKSITQPTESHASENNDGQHSLINGPPEKFELGSMYSDEHSRIESEPVSHSAPRDVDWDGPDDVLNPMNWTPGKKWRTLGIISLMTFVTPLSSSMFAPAVTEVMKGFKSSSTILGEIVVSIYVLGFAIGPLIIAPMSELYGRKWIYLISCAAFVIFTMACALSSSMSMLIVFRFLAGCAGSTPVTLGGASIGDMFPKEKRGAAMAVWGMGPQLAPSVGPIIGGFLAEAEGWRWVFWLQAIIAGIIMFLGAIILRETYAPVILQRKTVALIRETGDSGLKSSLQDPTPTSQIFTRAIIRPIKMLLFSPIVLLLSMYTAIIFGYLYLFITTLPQVFQGQYGFSVGVSGLTYLGLGIGAILGLMVVGKTSDSMYRKLAARNKDIGVPEHRLPPLLVTIPLVSIAFFGYGWAVETRTHWSVPMIMTALFSMGMMPAFICTNMYFVDAFGRYSASALAASKLLQSVVGAFLPLAGRPLFDHLGLGWGNSVLGFIALTFLPVPWLFFRYGEKLRTRFDVAF</sequence>
<dbReference type="InterPro" id="IPR005829">
    <property type="entry name" value="Sugar_transporter_CS"/>
</dbReference>
<proteinExistence type="inferred from homology"/>
<feature type="transmembrane region" description="Helical" evidence="7">
    <location>
        <begin position="151"/>
        <end position="170"/>
    </location>
</feature>
<feature type="transmembrane region" description="Helical" evidence="7">
    <location>
        <begin position="426"/>
        <end position="446"/>
    </location>
</feature>
<dbReference type="PROSITE" id="PS00216">
    <property type="entry name" value="SUGAR_TRANSPORT_1"/>
    <property type="match status" value="1"/>
</dbReference>
<dbReference type="OrthoDB" id="5296287at2759"/>
<evidence type="ECO:0000256" key="5">
    <source>
        <dbReference type="ARBA" id="ARBA00023136"/>
    </source>
</evidence>
<dbReference type="GO" id="GO:0022857">
    <property type="term" value="F:transmembrane transporter activity"/>
    <property type="evidence" value="ECO:0007669"/>
    <property type="project" value="InterPro"/>
</dbReference>
<evidence type="ECO:0000259" key="8">
    <source>
        <dbReference type="PROSITE" id="PS50850"/>
    </source>
</evidence>
<dbReference type="InterPro" id="IPR036259">
    <property type="entry name" value="MFS_trans_sf"/>
</dbReference>
<feature type="compositionally biased region" description="Polar residues" evidence="6">
    <location>
        <begin position="9"/>
        <end position="28"/>
    </location>
</feature>
<dbReference type="PROSITE" id="PS50850">
    <property type="entry name" value="MFS"/>
    <property type="match status" value="1"/>
</dbReference>
<dbReference type="FunFam" id="1.20.1250.20:FF:000011">
    <property type="entry name" value="MFS multidrug transporter, putative"/>
    <property type="match status" value="1"/>
</dbReference>
<dbReference type="PANTHER" id="PTHR23502">
    <property type="entry name" value="MAJOR FACILITATOR SUPERFAMILY"/>
    <property type="match status" value="1"/>
</dbReference>
<feature type="transmembrane region" description="Helical" evidence="7">
    <location>
        <begin position="394"/>
        <end position="414"/>
    </location>
</feature>
<gene>
    <name evidence="9" type="primary">radE_0</name>
    <name evidence="9" type="ORF">LSUE1_G000819</name>
</gene>
<evidence type="ECO:0000256" key="6">
    <source>
        <dbReference type="SAM" id="MobiDB-lite"/>
    </source>
</evidence>
<comment type="similarity">
    <text evidence="2">Belongs to the major facilitator superfamily.</text>
</comment>
<feature type="transmembrane region" description="Helical" evidence="7">
    <location>
        <begin position="239"/>
        <end position="259"/>
    </location>
</feature>
<feature type="transmembrane region" description="Helical" evidence="7">
    <location>
        <begin position="207"/>
        <end position="227"/>
    </location>
</feature>
<keyword evidence="10" id="KW-1185">Reference proteome</keyword>
<dbReference type="GO" id="GO:0016020">
    <property type="term" value="C:membrane"/>
    <property type="evidence" value="ECO:0007669"/>
    <property type="project" value="UniProtKB-SubCell"/>
</dbReference>
<feature type="compositionally biased region" description="Basic and acidic residues" evidence="6">
    <location>
        <begin position="43"/>
        <end position="63"/>
    </location>
</feature>
<protein>
    <submittedName>
        <fullName evidence="9">Efflux pump radE</fullName>
    </submittedName>
</protein>
<dbReference type="Gene3D" id="1.20.1250.20">
    <property type="entry name" value="MFS general substrate transporter like domains"/>
    <property type="match status" value="1"/>
</dbReference>
<keyword evidence="5 7" id="KW-0472">Membrane</keyword>
<feature type="transmembrane region" description="Helical" evidence="7">
    <location>
        <begin position="309"/>
        <end position="333"/>
    </location>
</feature>
<dbReference type="Pfam" id="PF07690">
    <property type="entry name" value="MFS_1"/>
    <property type="match status" value="1"/>
</dbReference>
<feature type="transmembrane region" description="Helical" evidence="7">
    <location>
        <begin position="487"/>
        <end position="507"/>
    </location>
</feature>
<evidence type="ECO:0000256" key="7">
    <source>
        <dbReference type="SAM" id="Phobius"/>
    </source>
</evidence>
<keyword evidence="3 7" id="KW-0812">Transmembrane</keyword>
<feature type="transmembrane region" description="Helical" evidence="7">
    <location>
        <begin position="453"/>
        <end position="475"/>
    </location>
</feature>
<dbReference type="AlphaFoldDB" id="A0A8T9CN00"/>
<feature type="region of interest" description="Disordered" evidence="6">
    <location>
        <begin position="1"/>
        <end position="65"/>
    </location>
</feature>
<comment type="caution">
    <text evidence="9">The sequence shown here is derived from an EMBL/GenBank/DDBJ whole genome shotgun (WGS) entry which is preliminary data.</text>
</comment>
<evidence type="ECO:0000313" key="9">
    <source>
        <dbReference type="EMBL" id="TVY84063.1"/>
    </source>
</evidence>
<dbReference type="Proteomes" id="UP000469558">
    <property type="component" value="Unassembled WGS sequence"/>
</dbReference>
<dbReference type="SUPFAM" id="SSF103473">
    <property type="entry name" value="MFS general substrate transporter"/>
    <property type="match status" value="1"/>
</dbReference>
<evidence type="ECO:0000256" key="3">
    <source>
        <dbReference type="ARBA" id="ARBA00022692"/>
    </source>
</evidence>
<reference evidence="9 10" key="1">
    <citation type="submission" date="2018-05" db="EMBL/GenBank/DDBJ databases">
        <title>Genome sequencing and assembly of the regulated plant pathogen Lachnellula willkommii and related sister species for the development of diagnostic species identification markers.</title>
        <authorList>
            <person name="Giroux E."/>
            <person name="Bilodeau G."/>
        </authorList>
    </citation>
    <scope>NUCLEOTIDE SEQUENCE [LARGE SCALE GENOMIC DNA]</scope>
    <source>
        <strain evidence="9 10">CBS 268.59</strain>
    </source>
</reference>
<evidence type="ECO:0000256" key="1">
    <source>
        <dbReference type="ARBA" id="ARBA00004141"/>
    </source>
</evidence>